<evidence type="ECO:0008006" key="3">
    <source>
        <dbReference type="Google" id="ProtNLM"/>
    </source>
</evidence>
<sequence length="359" mass="40979">MNLTIQTLFSDPMIVNAVIDRVLQTRKDRIYWQQYGAFQETRTRVFKTYLGTVSGVVAGSIIGKNDQKPLRERRSLGSGVTEIAYLGDRYQMDIERLSDLQDLLDKFNAANTADQSAIMREIIDFIYDDYRQILLAPHKRMDIVVGELLMTGKASVKNADNKEGIELLDIDLPFHSLTPTSEAKAKFVTYLQQEIEKLKAKYGVFSKMIMSRGTFVKNIIGSNEFGDKFKMQLSANEMYLSTGLITSQLASSVFTGIGLPAIEIKEDYVENQNGENVQIYADDRITFLQSDNVLRMRHHRPYVMTDPVPGRQYTQSEGQMSICNYRDEEGRYMEYTAEWIPEFIAPNKIVNIDLSTMNA</sequence>
<evidence type="ECO:0000313" key="2">
    <source>
        <dbReference type="Proteomes" id="UP000283482"/>
    </source>
</evidence>
<organism evidence="1 2">
    <name type="scientific">Bacteroides stercoris</name>
    <dbReference type="NCBI Taxonomy" id="46506"/>
    <lineage>
        <taxon>Bacteria</taxon>
        <taxon>Pseudomonadati</taxon>
        <taxon>Bacteroidota</taxon>
        <taxon>Bacteroidia</taxon>
        <taxon>Bacteroidales</taxon>
        <taxon>Bacteroidaceae</taxon>
        <taxon>Bacteroides</taxon>
    </lineage>
</organism>
<dbReference type="EMBL" id="QSGN01000047">
    <property type="protein sequence ID" value="RHB25113.1"/>
    <property type="molecule type" value="Genomic_DNA"/>
</dbReference>
<comment type="caution">
    <text evidence="1">The sequence shown here is derived from an EMBL/GenBank/DDBJ whole genome shotgun (WGS) entry which is preliminary data.</text>
</comment>
<evidence type="ECO:0000313" key="1">
    <source>
        <dbReference type="EMBL" id="RHB25113.1"/>
    </source>
</evidence>
<reference evidence="1 2" key="1">
    <citation type="submission" date="2018-08" db="EMBL/GenBank/DDBJ databases">
        <title>A genome reference for cultivated species of the human gut microbiota.</title>
        <authorList>
            <person name="Zou Y."/>
            <person name="Xue W."/>
            <person name="Luo G."/>
        </authorList>
    </citation>
    <scope>NUCLEOTIDE SEQUENCE [LARGE SCALE GENOMIC DNA]</scope>
    <source>
        <strain evidence="1 2">AM40-34</strain>
    </source>
</reference>
<protein>
    <recommendedName>
        <fullName evidence="3">Major capsid protein</fullName>
    </recommendedName>
</protein>
<proteinExistence type="predicted"/>
<name>A0A413UX94_BACSE</name>
<accession>A0A413UX94</accession>
<gene>
    <name evidence="1" type="ORF">DW889_14530</name>
</gene>
<dbReference type="Proteomes" id="UP000283482">
    <property type="component" value="Unassembled WGS sequence"/>
</dbReference>
<dbReference type="AlphaFoldDB" id="A0A413UX94"/>
<dbReference type="RefSeq" id="WP_117907607.1">
    <property type="nucleotide sequence ID" value="NZ_JAQDZO010000034.1"/>
</dbReference>